<keyword evidence="2" id="KW-0805">Transcription regulation</keyword>
<dbReference type="GO" id="GO:0003677">
    <property type="term" value="F:DNA binding"/>
    <property type="evidence" value="ECO:0007669"/>
    <property type="project" value="UniProtKB-KW"/>
</dbReference>
<protein>
    <submittedName>
        <fullName evidence="9">BnaC08g48390D protein</fullName>
    </submittedName>
</protein>
<comment type="function">
    <text evidence="1">Putative transcription factor.</text>
</comment>
<evidence type="ECO:0000256" key="7">
    <source>
        <dbReference type="SAM" id="Phobius"/>
    </source>
</evidence>
<keyword evidence="3" id="KW-0175">Coiled coil</keyword>
<dbReference type="PROSITE" id="PS51519">
    <property type="entry name" value="RWP_RK"/>
    <property type="match status" value="1"/>
</dbReference>
<dbReference type="PANTHER" id="PTHR46373">
    <property type="entry name" value="PROTEIN RKD4"/>
    <property type="match status" value="1"/>
</dbReference>
<gene>
    <name evidence="9" type="primary">BnaC08g48390D</name>
    <name evidence="9" type="ORF">GSBRNA2T00039287001</name>
</gene>
<dbReference type="PaxDb" id="3708-A0A078JE73"/>
<keyword evidence="10" id="KW-1185">Reference proteome</keyword>
<evidence type="ECO:0000256" key="6">
    <source>
        <dbReference type="ARBA" id="ARBA00023242"/>
    </source>
</evidence>
<proteinExistence type="predicted"/>
<dbReference type="EMBL" id="LK034298">
    <property type="protein sequence ID" value="CDY63428.1"/>
    <property type="molecule type" value="Genomic_DNA"/>
</dbReference>
<evidence type="ECO:0000256" key="4">
    <source>
        <dbReference type="ARBA" id="ARBA00023125"/>
    </source>
</evidence>
<evidence type="ECO:0000256" key="1">
    <source>
        <dbReference type="ARBA" id="ARBA00004049"/>
    </source>
</evidence>
<dbReference type="AlphaFoldDB" id="A0A078JE73"/>
<keyword evidence="7" id="KW-1133">Transmembrane helix</keyword>
<evidence type="ECO:0000256" key="5">
    <source>
        <dbReference type="ARBA" id="ARBA00023163"/>
    </source>
</evidence>
<keyword evidence="7" id="KW-0812">Transmembrane</keyword>
<accession>A0A078JE73</accession>
<dbReference type="PANTHER" id="PTHR46373:SF32">
    <property type="entry name" value="PROTEIN RKD3"/>
    <property type="match status" value="1"/>
</dbReference>
<dbReference type="InterPro" id="IPR003035">
    <property type="entry name" value="RWP-RK_dom"/>
</dbReference>
<sequence length="250" mass="29804">MADHEHLWSWSESNDYDSFLQEENLFSLLDQSLSFDYNSFVNPFNDLQNETCLLYFVLRYNILFFIYVYTYVYVHACLDCYTNLLSNFNNHVEPEMEIILHDGNNTTKETTMQKRRYRGDRLIQKFSREDMKPYFKMPITKAAKELGVGLTLLKRRCRELGFSRWPHRKLTSIDGLINNLKDHLGKMEGEVNRSKLMNALEILEAEKKMIEEFPDLEFEDKTKRLRQACFKANYKRRRLLCSMSTTSFVS</sequence>
<evidence type="ECO:0000313" key="10">
    <source>
        <dbReference type="Proteomes" id="UP000028999"/>
    </source>
</evidence>
<keyword evidence="5" id="KW-0804">Transcription</keyword>
<evidence type="ECO:0000256" key="3">
    <source>
        <dbReference type="ARBA" id="ARBA00023054"/>
    </source>
</evidence>
<reference evidence="9 10" key="1">
    <citation type="journal article" date="2014" name="Science">
        <title>Plant genetics. Early allopolyploid evolution in the post-Neolithic Brassica napus oilseed genome.</title>
        <authorList>
            <person name="Chalhoub B."/>
            <person name="Denoeud F."/>
            <person name="Liu S."/>
            <person name="Parkin I.A."/>
            <person name="Tang H."/>
            <person name="Wang X."/>
            <person name="Chiquet J."/>
            <person name="Belcram H."/>
            <person name="Tong C."/>
            <person name="Samans B."/>
            <person name="Correa M."/>
            <person name="Da Silva C."/>
            <person name="Just J."/>
            <person name="Falentin C."/>
            <person name="Koh C.S."/>
            <person name="Le Clainche I."/>
            <person name="Bernard M."/>
            <person name="Bento P."/>
            <person name="Noel B."/>
            <person name="Labadie K."/>
            <person name="Alberti A."/>
            <person name="Charles M."/>
            <person name="Arnaud D."/>
            <person name="Guo H."/>
            <person name="Daviaud C."/>
            <person name="Alamery S."/>
            <person name="Jabbari K."/>
            <person name="Zhao M."/>
            <person name="Edger P.P."/>
            <person name="Chelaifa H."/>
            <person name="Tack D."/>
            <person name="Lassalle G."/>
            <person name="Mestiri I."/>
            <person name="Schnel N."/>
            <person name="Le Paslier M.C."/>
            <person name="Fan G."/>
            <person name="Renault V."/>
            <person name="Bayer P.E."/>
            <person name="Golicz A.A."/>
            <person name="Manoli S."/>
            <person name="Lee T.H."/>
            <person name="Thi V.H."/>
            <person name="Chalabi S."/>
            <person name="Hu Q."/>
            <person name="Fan C."/>
            <person name="Tollenaere R."/>
            <person name="Lu Y."/>
            <person name="Battail C."/>
            <person name="Shen J."/>
            <person name="Sidebottom C.H."/>
            <person name="Wang X."/>
            <person name="Canaguier A."/>
            <person name="Chauveau A."/>
            <person name="Berard A."/>
            <person name="Deniot G."/>
            <person name="Guan M."/>
            <person name="Liu Z."/>
            <person name="Sun F."/>
            <person name="Lim Y.P."/>
            <person name="Lyons E."/>
            <person name="Town C.D."/>
            <person name="Bancroft I."/>
            <person name="Wang X."/>
            <person name="Meng J."/>
            <person name="Ma J."/>
            <person name="Pires J.C."/>
            <person name="King G.J."/>
            <person name="Brunel D."/>
            <person name="Delourme R."/>
            <person name="Renard M."/>
            <person name="Aury J.M."/>
            <person name="Adams K.L."/>
            <person name="Batley J."/>
            <person name="Snowdon R.J."/>
            <person name="Tost J."/>
            <person name="Edwards D."/>
            <person name="Zhou Y."/>
            <person name="Hua W."/>
            <person name="Sharpe A.G."/>
            <person name="Paterson A.H."/>
            <person name="Guan C."/>
            <person name="Wincker P."/>
        </authorList>
    </citation>
    <scope>NUCLEOTIDE SEQUENCE [LARGE SCALE GENOMIC DNA]</scope>
    <source>
        <strain evidence="10">cv. Darmor-bzh</strain>
    </source>
</reference>
<feature type="transmembrane region" description="Helical" evidence="7">
    <location>
        <begin position="52"/>
        <end position="74"/>
    </location>
</feature>
<name>A0A078JE73_BRANA</name>
<keyword evidence="7" id="KW-0472">Membrane</keyword>
<feature type="domain" description="RWP-RK" evidence="8">
    <location>
        <begin position="109"/>
        <end position="193"/>
    </location>
</feature>
<dbReference type="Proteomes" id="UP000028999">
    <property type="component" value="Unassembled WGS sequence"/>
</dbReference>
<dbReference type="STRING" id="3708.A0A078JE73"/>
<dbReference type="Pfam" id="PF02042">
    <property type="entry name" value="RWP-RK"/>
    <property type="match status" value="1"/>
</dbReference>
<dbReference type="GO" id="GO:0003700">
    <property type="term" value="F:DNA-binding transcription factor activity"/>
    <property type="evidence" value="ECO:0007669"/>
    <property type="project" value="InterPro"/>
</dbReference>
<dbReference type="InterPro" id="IPR044607">
    <property type="entry name" value="RKD-like"/>
</dbReference>
<keyword evidence="6" id="KW-0539">Nucleus</keyword>
<evidence type="ECO:0000256" key="2">
    <source>
        <dbReference type="ARBA" id="ARBA00023015"/>
    </source>
</evidence>
<organism evidence="9 10">
    <name type="scientific">Brassica napus</name>
    <name type="common">Rape</name>
    <dbReference type="NCBI Taxonomy" id="3708"/>
    <lineage>
        <taxon>Eukaryota</taxon>
        <taxon>Viridiplantae</taxon>
        <taxon>Streptophyta</taxon>
        <taxon>Embryophyta</taxon>
        <taxon>Tracheophyta</taxon>
        <taxon>Spermatophyta</taxon>
        <taxon>Magnoliopsida</taxon>
        <taxon>eudicotyledons</taxon>
        <taxon>Gunneridae</taxon>
        <taxon>Pentapetalae</taxon>
        <taxon>rosids</taxon>
        <taxon>malvids</taxon>
        <taxon>Brassicales</taxon>
        <taxon>Brassicaceae</taxon>
        <taxon>Brassiceae</taxon>
        <taxon>Brassica</taxon>
    </lineage>
</organism>
<evidence type="ECO:0000259" key="8">
    <source>
        <dbReference type="PROSITE" id="PS51519"/>
    </source>
</evidence>
<keyword evidence="4" id="KW-0238">DNA-binding</keyword>
<evidence type="ECO:0000313" key="9">
    <source>
        <dbReference type="EMBL" id="CDY63428.1"/>
    </source>
</evidence>
<dbReference type="Gramene" id="CDY63428">
    <property type="protein sequence ID" value="CDY63428"/>
    <property type="gene ID" value="GSBRNA2T00039287001"/>
</dbReference>